<proteinExistence type="predicted"/>
<keyword evidence="2" id="KW-1185">Reference proteome</keyword>
<sequence length="342" mass="39048">MSSPSRIYQLPDLHSICHWKASFNAYYIEARQASSAWVLSYKVFTGKKLEFFKQGGSELLCAWAYPYTGLEQLRIACDFVNLLFTIDEISDEQSGKDAINTGLIFLNAMKDETYDDGSVLCKMTKDFRARFFPAAGPATLGRFMQHTEAYVNGFSVEAELREKDVVLDLVAYDKLRRENSAVRYCFELFGCMLNLDLPDEIFEHPVFMRMHLAAVDMVTWSNDVYSYNMEQAMGHLTNNVLTVLQRERNFTLQEAADHVGVHFKELSEVFEAGKKELPSFGGELDKVVAQYIMAMECWVVGNLEWSFGTQRYFGADHKKIRETLMVELSPAKVFSPKNGSEC</sequence>
<comment type="caution">
    <text evidence="1">The sequence shown here is derived from an EMBL/GenBank/DDBJ whole genome shotgun (WGS) entry which is preliminary data.</text>
</comment>
<gene>
    <name evidence="1" type="ORF">BDY19DRAFT_991906</name>
</gene>
<reference evidence="1" key="1">
    <citation type="journal article" date="2021" name="Environ. Microbiol.">
        <title>Gene family expansions and transcriptome signatures uncover fungal adaptations to wood decay.</title>
        <authorList>
            <person name="Hage H."/>
            <person name="Miyauchi S."/>
            <person name="Viragh M."/>
            <person name="Drula E."/>
            <person name="Min B."/>
            <person name="Chaduli D."/>
            <person name="Navarro D."/>
            <person name="Favel A."/>
            <person name="Norest M."/>
            <person name="Lesage-Meessen L."/>
            <person name="Balint B."/>
            <person name="Merenyi Z."/>
            <person name="de Eugenio L."/>
            <person name="Morin E."/>
            <person name="Martinez A.T."/>
            <person name="Baldrian P."/>
            <person name="Stursova M."/>
            <person name="Martinez M.J."/>
            <person name="Novotny C."/>
            <person name="Magnuson J.K."/>
            <person name="Spatafora J.W."/>
            <person name="Maurice S."/>
            <person name="Pangilinan J."/>
            <person name="Andreopoulos W."/>
            <person name="LaButti K."/>
            <person name="Hundley H."/>
            <person name="Na H."/>
            <person name="Kuo A."/>
            <person name="Barry K."/>
            <person name="Lipzen A."/>
            <person name="Henrissat B."/>
            <person name="Riley R."/>
            <person name="Ahrendt S."/>
            <person name="Nagy L.G."/>
            <person name="Grigoriev I.V."/>
            <person name="Martin F."/>
            <person name="Rosso M.N."/>
        </authorList>
    </citation>
    <scope>NUCLEOTIDE SEQUENCE</scope>
    <source>
        <strain evidence="1">CBS 384.51</strain>
    </source>
</reference>
<accession>A0ACB8UAN0</accession>
<dbReference type="EMBL" id="MU274906">
    <property type="protein sequence ID" value="KAI0091347.1"/>
    <property type="molecule type" value="Genomic_DNA"/>
</dbReference>
<protein>
    <submittedName>
        <fullName evidence="1">Terpenoid synthase</fullName>
    </submittedName>
</protein>
<evidence type="ECO:0000313" key="2">
    <source>
        <dbReference type="Proteomes" id="UP001055072"/>
    </source>
</evidence>
<dbReference type="Proteomes" id="UP001055072">
    <property type="component" value="Unassembled WGS sequence"/>
</dbReference>
<evidence type="ECO:0000313" key="1">
    <source>
        <dbReference type="EMBL" id="KAI0091347.1"/>
    </source>
</evidence>
<name>A0ACB8UAN0_9APHY</name>
<organism evidence="1 2">
    <name type="scientific">Irpex rosettiformis</name>
    <dbReference type="NCBI Taxonomy" id="378272"/>
    <lineage>
        <taxon>Eukaryota</taxon>
        <taxon>Fungi</taxon>
        <taxon>Dikarya</taxon>
        <taxon>Basidiomycota</taxon>
        <taxon>Agaricomycotina</taxon>
        <taxon>Agaricomycetes</taxon>
        <taxon>Polyporales</taxon>
        <taxon>Irpicaceae</taxon>
        <taxon>Irpex</taxon>
    </lineage>
</organism>